<protein>
    <submittedName>
        <fullName evidence="2">ORF6N domain-containing protein</fullName>
    </submittedName>
</protein>
<evidence type="ECO:0000259" key="1">
    <source>
        <dbReference type="Pfam" id="PF10543"/>
    </source>
</evidence>
<evidence type="ECO:0000313" key="2">
    <source>
        <dbReference type="EMBL" id="MYM41473.1"/>
    </source>
</evidence>
<reference evidence="2 3" key="1">
    <citation type="submission" date="2019-12" db="EMBL/GenBank/DDBJ databases">
        <title>Novel species isolated from a subtropical stream in China.</title>
        <authorList>
            <person name="Lu H."/>
        </authorList>
    </citation>
    <scope>NUCLEOTIDE SEQUENCE [LARGE SCALE GENOMIC DNA]</scope>
    <source>
        <strain evidence="2 3">CY13W</strain>
    </source>
</reference>
<dbReference type="Pfam" id="PF10543">
    <property type="entry name" value="ORF6N"/>
    <property type="match status" value="1"/>
</dbReference>
<sequence>MPLAARIMHLREQKVMLDADLADLYGVQTKVLVQAVKRNPARFPGDFMFQLDSAEWASLRSQFVTSNPVRGGRRYPPYAFTEQGVAMLSSILTSAQAITVNIEIMRTFVRIRLADSSQKDLTQRLDLMESQLYRLSHSQESFEAETRDKVRQIFASLRALVTPTEPVKKRPIGFVTPDEDQAP</sequence>
<feature type="domain" description="KilA-N DNA-binding" evidence="1">
    <location>
        <begin position="6"/>
        <end position="91"/>
    </location>
</feature>
<proteinExistence type="predicted"/>
<comment type="caution">
    <text evidence="2">The sequence shown here is derived from an EMBL/GenBank/DDBJ whole genome shotgun (WGS) entry which is preliminary data.</text>
</comment>
<evidence type="ECO:0000313" key="3">
    <source>
        <dbReference type="Proteomes" id="UP000478090"/>
    </source>
</evidence>
<keyword evidence="3" id="KW-1185">Reference proteome</keyword>
<dbReference type="InterPro" id="IPR018873">
    <property type="entry name" value="KilA-N_DNA-bd_domain"/>
</dbReference>
<organism evidence="2 3">
    <name type="scientific">Duganella qianjiadongensis</name>
    <dbReference type="NCBI Taxonomy" id="2692176"/>
    <lineage>
        <taxon>Bacteria</taxon>
        <taxon>Pseudomonadati</taxon>
        <taxon>Pseudomonadota</taxon>
        <taxon>Betaproteobacteria</taxon>
        <taxon>Burkholderiales</taxon>
        <taxon>Oxalobacteraceae</taxon>
        <taxon>Telluria group</taxon>
        <taxon>Duganella</taxon>
    </lineage>
</organism>
<dbReference type="Proteomes" id="UP000478090">
    <property type="component" value="Unassembled WGS sequence"/>
</dbReference>
<dbReference type="EMBL" id="WWCM01000017">
    <property type="protein sequence ID" value="MYM41473.1"/>
    <property type="molecule type" value="Genomic_DNA"/>
</dbReference>
<name>A0ABW9VPI1_9BURK</name>
<gene>
    <name evidence="2" type="ORF">GTP27_19390</name>
</gene>
<accession>A0ABW9VPI1</accession>